<feature type="binding site" evidence="6">
    <location>
        <position position="213"/>
    </location>
    <ligand>
        <name>NAD(+)</name>
        <dbReference type="ChEBI" id="CHEBI:57540"/>
    </ligand>
</feature>
<dbReference type="InterPro" id="IPR016064">
    <property type="entry name" value="NAD/diacylglycerol_kinase_sf"/>
</dbReference>
<sequence length="292" mass="31900">MNNGYMVRIALLGTVPSPGHVQKVVHFIHELAKRETQISLASGLRAALCTEGKGIEAITVFEDRVPEETDCVVCFGGDGTLLRSVHRMPSLSIPILAINSGHLGFLTDIDCEEALHYIERLFEENPCVEERSLLEVTDGASFFTTALNEIAILKRETASMISIETYIDGHYLADYAADGLVIATPSGSTAYSLSLGGPITYPSCPVILLTPIAPHSLNMRPLAVPDNISIELKVKSRSSTYMVAADGEASVFPTETSLVIRKHNDTLKLIRLSSRSFSETIRNKLLWGKNLR</sequence>
<comment type="similarity">
    <text evidence="6">Belongs to the NAD kinase family.</text>
</comment>
<evidence type="ECO:0000256" key="4">
    <source>
        <dbReference type="ARBA" id="ARBA00023027"/>
    </source>
</evidence>
<comment type="caution">
    <text evidence="7">The sequence shown here is derived from an EMBL/GenBank/DDBJ whole genome shotgun (WGS) entry which is preliminary data.</text>
</comment>
<keyword evidence="3 6" id="KW-0521">NADP</keyword>
<dbReference type="Pfam" id="PF20143">
    <property type="entry name" value="NAD_kinase_C"/>
    <property type="match status" value="1"/>
</dbReference>
<dbReference type="PANTHER" id="PTHR20275:SF0">
    <property type="entry name" value="NAD KINASE"/>
    <property type="match status" value="1"/>
</dbReference>
<evidence type="ECO:0000256" key="3">
    <source>
        <dbReference type="ARBA" id="ARBA00022857"/>
    </source>
</evidence>
<comment type="subcellular location">
    <subcellularLocation>
        <location evidence="6">Cytoplasm</location>
    </subcellularLocation>
</comment>
<name>A0ABQ0E333_9PORP</name>
<dbReference type="Proteomes" id="UP001628220">
    <property type="component" value="Unassembled WGS sequence"/>
</dbReference>
<comment type="caution">
    <text evidence="6">Lacks conserved residue(s) required for the propagation of feature annotation.</text>
</comment>
<evidence type="ECO:0000256" key="5">
    <source>
        <dbReference type="ARBA" id="ARBA00047925"/>
    </source>
</evidence>
<feature type="binding site" evidence="6">
    <location>
        <begin position="189"/>
        <end position="194"/>
    </location>
    <ligand>
        <name>NAD(+)</name>
        <dbReference type="ChEBI" id="CHEBI:57540"/>
    </ligand>
</feature>
<accession>A0ABQ0E333</accession>
<keyword evidence="1 6" id="KW-0808">Transferase</keyword>
<evidence type="ECO:0000256" key="6">
    <source>
        <dbReference type="HAMAP-Rule" id="MF_00361"/>
    </source>
</evidence>
<dbReference type="Gene3D" id="2.60.200.30">
    <property type="entry name" value="Probable inorganic polyphosphate/atp-NAD kinase, domain 2"/>
    <property type="match status" value="1"/>
</dbReference>
<dbReference type="GO" id="GO:0016301">
    <property type="term" value="F:kinase activity"/>
    <property type="evidence" value="ECO:0007669"/>
    <property type="project" value="UniProtKB-KW"/>
</dbReference>
<feature type="binding site" evidence="6">
    <location>
        <begin position="78"/>
        <end position="79"/>
    </location>
    <ligand>
        <name>NAD(+)</name>
        <dbReference type="ChEBI" id="CHEBI:57540"/>
    </ligand>
</feature>
<dbReference type="EC" id="2.7.1.23" evidence="6"/>
<dbReference type="InterPro" id="IPR002504">
    <property type="entry name" value="NADK"/>
</dbReference>
<keyword evidence="6" id="KW-0963">Cytoplasm</keyword>
<protein>
    <recommendedName>
        <fullName evidence="6">NAD kinase</fullName>
        <ecNumber evidence="6">2.7.1.23</ecNumber>
    </recommendedName>
    <alternativeName>
        <fullName evidence="6">ATP-dependent NAD kinase</fullName>
    </alternativeName>
</protein>
<dbReference type="InterPro" id="IPR017438">
    <property type="entry name" value="ATP-NAD_kinase_N"/>
</dbReference>
<dbReference type="SUPFAM" id="SSF111331">
    <property type="entry name" value="NAD kinase/diacylglycerol kinase-like"/>
    <property type="match status" value="1"/>
</dbReference>
<dbReference type="EMBL" id="BAAFSF010000004">
    <property type="protein sequence ID" value="GAB1252150.1"/>
    <property type="molecule type" value="Genomic_DNA"/>
</dbReference>
<keyword evidence="6" id="KW-0547">Nucleotide-binding</keyword>
<dbReference type="Pfam" id="PF01513">
    <property type="entry name" value="NAD_kinase"/>
    <property type="match status" value="1"/>
</dbReference>
<keyword evidence="6" id="KW-0067">ATP-binding</keyword>
<dbReference type="InterPro" id="IPR017437">
    <property type="entry name" value="ATP-NAD_kinase_PpnK-typ_C"/>
</dbReference>
<feature type="binding site" evidence="6">
    <location>
        <begin position="148"/>
        <end position="149"/>
    </location>
    <ligand>
        <name>NAD(+)</name>
        <dbReference type="ChEBI" id="CHEBI:57540"/>
    </ligand>
</feature>
<evidence type="ECO:0000313" key="7">
    <source>
        <dbReference type="EMBL" id="GAB1252150.1"/>
    </source>
</evidence>
<evidence type="ECO:0000256" key="2">
    <source>
        <dbReference type="ARBA" id="ARBA00022777"/>
    </source>
</evidence>
<feature type="binding site" evidence="6">
    <location>
        <position position="178"/>
    </location>
    <ligand>
        <name>NAD(+)</name>
        <dbReference type="ChEBI" id="CHEBI:57540"/>
    </ligand>
</feature>
<comment type="catalytic activity">
    <reaction evidence="5 6">
        <text>NAD(+) + ATP = ADP + NADP(+) + H(+)</text>
        <dbReference type="Rhea" id="RHEA:18629"/>
        <dbReference type="ChEBI" id="CHEBI:15378"/>
        <dbReference type="ChEBI" id="CHEBI:30616"/>
        <dbReference type="ChEBI" id="CHEBI:57540"/>
        <dbReference type="ChEBI" id="CHEBI:58349"/>
        <dbReference type="ChEBI" id="CHEBI:456216"/>
        <dbReference type="EC" id="2.7.1.23"/>
    </reaction>
</comment>
<keyword evidence="4 6" id="KW-0520">NAD</keyword>
<dbReference type="HAMAP" id="MF_00361">
    <property type="entry name" value="NAD_kinase"/>
    <property type="match status" value="1"/>
</dbReference>
<comment type="cofactor">
    <cofactor evidence="6">
        <name>a divalent metal cation</name>
        <dbReference type="ChEBI" id="CHEBI:60240"/>
    </cofactor>
</comment>
<dbReference type="PANTHER" id="PTHR20275">
    <property type="entry name" value="NAD KINASE"/>
    <property type="match status" value="1"/>
</dbReference>
<evidence type="ECO:0000313" key="8">
    <source>
        <dbReference type="Proteomes" id="UP001628220"/>
    </source>
</evidence>
<dbReference type="Gene3D" id="3.40.50.10330">
    <property type="entry name" value="Probable inorganic polyphosphate/atp-NAD kinase, domain 1"/>
    <property type="match status" value="1"/>
</dbReference>
<feature type="binding site" evidence="6">
    <location>
        <position position="83"/>
    </location>
    <ligand>
        <name>NAD(+)</name>
        <dbReference type="ChEBI" id="CHEBI:57540"/>
    </ligand>
</feature>
<reference evidence="7 8" key="1">
    <citation type="journal article" date="2025" name="Int. J. Syst. Evol. Microbiol.">
        <title>Desulfovibrio falkowii sp. nov., Porphyromonas miyakawae sp. nov., Mediterraneibacter flintii sp. nov. and Owariibacterium komagatae gen. nov., sp. nov., isolated from human faeces.</title>
        <authorList>
            <person name="Hamaguchi T."/>
            <person name="Ohara M."/>
            <person name="Hisatomi A."/>
            <person name="Sekiguchi K."/>
            <person name="Takeda J.I."/>
            <person name="Ueyama J."/>
            <person name="Ito M."/>
            <person name="Nishiwaki H."/>
            <person name="Ogi T."/>
            <person name="Hirayama M."/>
            <person name="Ohkuma M."/>
            <person name="Sakamoto M."/>
            <person name="Ohno K."/>
        </authorList>
    </citation>
    <scope>NUCLEOTIDE SEQUENCE [LARGE SCALE GENOMIC DNA]</scope>
    <source>
        <strain evidence="7 8">13CB11C</strain>
    </source>
</reference>
<organism evidence="7 8">
    <name type="scientific">Porphyromonas miyakawae</name>
    <dbReference type="NCBI Taxonomy" id="3137470"/>
    <lineage>
        <taxon>Bacteria</taxon>
        <taxon>Pseudomonadati</taxon>
        <taxon>Bacteroidota</taxon>
        <taxon>Bacteroidia</taxon>
        <taxon>Bacteroidales</taxon>
        <taxon>Porphyromonadaceae</taxon>
        <taxon>Porphyromonas</taxon>
    </lineage>
</organism>
<evidence type="ECO:0000256" key="1">
    <source>
        <dbReference type="ARBA" id="ARBA00022679"/>
    </source>
</evidence>
<keyword evidence="2 6" id="KW-0418">Kinase</keyword>
<comment type="function">
    <text evidence="6">Involved in the regulation of the intracellular balance of NAD and NADP, and is a key enzyme in the biosynthesis of NADP. Catalyzes specifically the phosphorylation on 2'-hydroxyl of the adenosine moiety of NAD to yield NADP.</text>
</comment>
<feature type="active site" description="Proton acceptor" evidence="6">
    <location>
        <position position="78"/>
    </location>
</feature>
<gene>
    <name evidence="6" type="primary">nadK</name>
    <name evidence="7" type="ORF">Tsumi_12560</name>
</gene>
<proteinExistence type="inferred from homology"/>
<keyword evidence="8" id="KW-1185">Reference proteome</keyword>